<comment type="caution">
    <text evidence="1">The sequence shown here is derived from an EMBL/GenBank/DDBJ whole genome shotgun (WGS) entry which is preliminary data.</text>
</comment>
<accession>A0ACC0AX66</accession>
<protein>
    <submittedName>
        <fullName evidence="1">Uncharacterized protein</fullName>
    </submittedName>
</protein>
<sequence>MRSDCLTSLALEIKFASSPKLRIEELPVNGHILGYEMDWLPAAFAKRYDCKYTLSVFGKEEKEVTSVGTESGFKF</sequence>
<proteinExistence type="predicted"/>
<dbReference type="EMBL" id="CM044704">
    <property type="protein sequence ID" value="KAI5665469.1"/>
    <property type="molecule type" value="Genomic_DNA"/>
</dbReference>
<keyword evidence="2" id="KW-1185">Reference proteome</keyword>
<evidence type="ECO:0000313" key="1">
    <source>
        <dbReference type="EMBL" id="KAI5665469.1"/>
    </source>
</evidence>
<reference evidence="2" key="1">
    <citation type="journal article" date="2023" name="Nat. Plants">
        <title>Single-cell RNA sequencing provides a high-resolution roadmap for understanding the multicellular compartmentation of specialized metabolism.</title>
        <authorList>
            <person name="Sun S."/>
            <person name="Shen X."/>
            <person name="Li Y."/>
            <person name="Li Y."/>
            <person name="Wang S."/>
            <person name="Li R."/>
            <person name="Zhang H."/>
            <person name="Shen G."/>
            <person name="Guo B."/>
            <person name="Wei J."/>
            <person name="Xu J."/>
            <person name="St-Pierre B."/>
            <person name="Chen S."/>
            <person name="Sun C."/>
        </authorList>
    </citation>
    <scope>NUCLEOTIDE SEQUENCE [LARGE SCALE GENOMIC DNA]</scope>
</reference>
<name>A0ACC0AX66_CATRO</name>
<organism evidence="1 2">
    <name type="scientific">Catharanthus roseus</name>
    <name type="common">Madagascar periwinkle</name>
    <name type="synonym">Vinca rosea</name>
    <dbReference type="NCBI Taxonomy" id="4058"/>
    <lineage>
        <taxon>Eukaryota</taxon>
        <taxon>Viridiplantae</taxon>
        <taxon>Streptophyta</taxon>
        <taxon>Embryophyta</taxon>
        <taxon>Tracheophyta</taxon>
        <taxon>Spermatophyta</taxon>
        <taxon>Magnoliopsida</taxon>
        <taxon>eudicotyledons</taxon>
        <taxon>Gunneridae</taxon>
        <taxon>Pentapetalae</taxon>
        <taxon>asterids</taxon>
        <taxon>lamiids</taxon>
        <taxon>Gentianales</taxon>
        <taxon>Apocynaceae</taxon>
        <taxon>Rauvolfioideae</taxon>
        <taxon>Vinceae</taxon>
        <taxon>Catharanthinae</taxon>
        <taxon>Catharanthus</taxon>
    </lineage>
</organism>
<gene>
    <name evidence="1" type="ORF">M9H77_15322</name>
</gene>
<dbReference type="Proteomes" id="UP001060085">
    <property type="component" value="Linkage Group LG04"/>
</dbReference>
<evidence type="ECO:0000313" key="2">
    <source>
        <dbReference type="Proteomes" id="UP001060085"/>
    </source>
</evidence>